<protein>
    <submittedName>
        <fullName evidence="3">Uncharacterized protein</fullName>
    </submittedName>
</protein>
<keyword evidence="2" id="KW-0812">Transmembrane</keyword>
<keyword evidence="1" id="KW-0175">Coiled coil</keyword>
<proteinExistence type="predicted"/>
<dbReference type="AlphaFoldDB" id="A0A8J2TLP0"/>
<dbReference type="Proteomes" id="UP000598120">
    <property type="component" value="Unassembled WGS sequence"/>
</dbReference>
<comment type="caution">
    <text evidence="3">The sequence shown here is derived from an EMBL/GenBank/DDBJ whole genome shotgun (WGS) entry which is preliminary data.</text>
</comment>
<reference evidence="3 4" key="1">
    <citation type="journal article" date="2014" name="Int. J. Syst. Evol. Microbiol.">
        <title>Complete genome sequence of Corynebacterium casei LMG S-19264T (=DSM 44701T), isolated from a smear-ripened cheese.</title>
        <authorList>
            <consortium name="US DOE Joint Genome Institute (JGI-PGF)"/>
            <person name="Walter F."/>
            <person name="Albersmeier A."/>
            <person name="Kalinowski J."/>
            <person name="Ruckert C."/>
        </authorList>
    </citation>
    <scope>NUCLEOTIDE SEQUENCE [LARGE SCALE GENOMIC DNA]</scope>
    <source>
        <strain evidence="3 4">CGMCC 1.15295</strain>
    </source>
</reference>
<name>A0A8J2TLP0_9FLAO</name>
<evidence type="ECO:0000313" key="4">
    <source>
        <dbReference type="Proteomes" id="UP000598120"/>
    </source>
</evidence>
<evidence type="ECO:0000256" key="1">
    <source>
        <dbReference type="SAM" id="Coils"/>
    </source>
</evidence>
<dbReference type="EMBL" id="BMIC01000001">
    <property type="protein sequence ID" value="GFZ78516.1"/>
    <property type="molecule type" value="Genomic_DNA"/>
</dbReference>
<keyword evidence="2" id="KW-0472">Membrane</keyword>
<feature type="transmembrane region" description="Helical" evidence="2">
    <location>
        <begin position="15"/>
        <end position="35"/>
    </location>
</feature>
<organism evidence="3 4">
    <name type="scientific">Aquaticitalea lipolytica</name>
    <dbReference type="NCBI Taxonomy" id="1247562"/>
    <lineage>
        <taxon>Bacteria</taxon>
        <taxon>Pseudomonadati</taxon>
        <taxon>Bacteroidota</taxon>
        <taxon>Flavobacteriia</taxon>
        <taxon>Flavobacteriales</taxon>
        <taxon>Flavobacteriaceae</taxon>
        <taxon>Aquaticitalea</taxon>
    </lineage>
</organism>
<accession>A0A8J2TLP0</accession>
<gene>
    <name evidence="3" type="ORF">GCM10011531_05100</name>
</gene>
<keyword evidence="2" id="KW-1133">Transmembrane helix</keyword>
<evidence type="ECO:0000313" key="3">
    <source>
        <dbReference type="EMBL" id="GFZ78516.1"/>
    </source>
</evidence>
<feature type="coiled-coil region" evidence="1">
    <location>
        <begin position="45"/>
        <end position="72"/>
    </location>
</feature>
<dbReference type="RefSeq" id="WP_188604768.1">
    <property type="nucleotide sequence ID" value="NZ_BMIC01000001.1"/>
</dbReference>
<evidence type="ECO:0000256" key="2">
    <source>
        <dbReference type="SAM" id="Phobius"/>
    </source>
</evidence>
<keyword evidence="4" id="KW-1185">Reference proteome</keyword>
<sequence>MIFLIQEPFPFQKTLLIALIGAIIGQTLILLISWIKRKIDLSRKKQMILNDLNNQNKILDELTRKHLELRQLFEMRQTDQFTTSIFQVLQLDIYQSVPKNELYLIFKKNLSILVDIYKSIEFLKQNGPYWIYKDYLEKSELHLEEKKNDENHNLHCETELGFMDIGIKNIENNITTIKETKAKIKILTD</sequence>